<sequence length="499" mass="54504">MSQSRDVFEQKGPNQTVCYDSETNLDDLFKAAMLPKDSQVQLSGPPMRLRNLPRSFFQPPDGGSKSASHSRESSFEGTFSPPPPCSVGSNSATTSPQQQHIIVSGLTVSHRHTHSSPASLQQSYNQTTSQHQHPRQQSADSIDSIPLPPGWEMAKTQSGERYFINHETKTTTWKDPRKNLSVGALTTPRSSNLLVSTSTSGSNIPPINLGPLPEGWEQACTPEGEVYFINHNDCTTSWLDPRLTLQLGRLPLMQSPHHGLQQPTMPSSQQLGQQQPQVQANSTGTQSCVQNNAASASISAAVTTVAGSVNSQLNLQQQQQQQKQRLHRLQLERERLRLRQQEILRQPASLGNSMLNEMMLRRTLGEENSVIPKSPPGNTVDMIPVCTSGIDPFLGSSNQHARQGSEDSGLGLGTNYSVPHTPENFLGSLEDVMDGGDIGQQAGGDISMEVLQNTNLNLGSDTMDSDDLVPSIQEEITEELLSDMESLLTSNKDNVLTWL</sequence>
<accession>A0ABM1SXT5</accession>
<evidence type="ECO:0000256" key="5">
    <source>
        <dbReference type="SAM" id="Coils"/>
    </source>
</evidence>
<feature type="coiled-coil region" evidence="5">
    <location>
        <begin position="312"/>
        <end position="346"/>
    </location>
</feature>
<dbReference type="Proteomes" id="UP000694941">
    <property type="component" value="Unplaced"/>
</dbReference>
<dbReference type="SMART" id="SM00456">
    <property type="entry name" value="WW"/>
    <property type="match status" value="2"/>
</dbReference>
<gene>
    <name evidence="9 10" type="primary">LOC111087139</name>
</gene>
<feature type="region of interest" description="Disordered" evidence="6">
    <location>
        <begin position="254"/>
        <end position="284"/>
    </location>
</feature>
<keyword evidence="4" id="KW-0539">Nucleus</keyword>
<comment type="subcellular location">
    <subcellularLocation>
        <location evidence="2">Cytoplasm</location>
    </subcellularLocation>
    <subcellularLocation>
        <location evidence="1">Nucleus</location>
    </subcellularLocation>
</comment>
<evidence type="ECO:0000313" key="10">
    <source>
        <dbReference type="RefSeq" id="XP_022248442.1"/>
    </source>
</evidence>
<dbReference type="InterPro" id="IPR001202">
    <property type="entry name" value="WW_dom"/>
</dbReference>
<dbReference type="SUPFAM" id="SSF51045">
    <property type="entry name" value="WW domain"/>
    <property type="match status" value="2"/>
</dbReference>
<dbReference type="Gene3D" id="6.20.430.10">
    <property type="match status" value="1"/>
</dbReference>
<dbReference type="InterPro" id="IPR036020">
    <property type="entry name" value="WW_dom_sf"/>
</dbReference>
<keyword evidence="5" id="KW-0175">Coiled coil</keyword>
<keyword evidence="8" id="KW-1185">Reference proteome</keyword>
<evidence type="ECO:0000256" key="2">
    <source>
        <dbReference type="ARBA" id="ARBA00004496"/>
    </source>
</evidence>
<proteinExistence type="predicted"/>
<dbReference type="PROSITE" id="PS01159">
    <property type="entry name" value="WW_DOMAIN_1"/>
    <property type="match status" value="2"/>
</dbReference>
<evidence type="ECO:0000259" key="7">
    <source>
        <dbReference type="PROSITE" id="PS50020"/>
    </source>
</evidence>
<dbReference type="PANTHER" id="PTHR17616">
    <property type="entry name" value="YES-ASSOCIATED PROTEIN YAP1 FAMILY MEMBER"/>
    <property type="match status" value="1"/>
</dbReference>
<reference evidence="9 10" key="1">
    <citation type="submission" date="2025-05" db="UniProtKB">
        <authorList>
            <consortium name="RefSeq"/>
        </authorList>
    </citation>
    <scope>IDENTIFICATION</scope>
    <source>
        <tissue evidence="9 10">Muscle</tissue>
    </source>
</reference>
<dbReference type="Pfam" id="PF00397">
    <property type="entry name" value="WW"/>
    <property type="match status" value="2"/>
</dbReference>
<dbReference type="RefSeq" id="XP_022248441.1">
    <property type="nucleotide sequence ID" value="XM_022392733.1"/>
</dbReference>
<dbReference type="RefSeq" id="XP_022248442.1">
    <property type="nucleotide sequence ID" value="XM_022392734.1"/>
</dbReference>
<evidence type="ECO:0000256" key="6">
    <source>
        <dbReference type="SAM" id="MobiDB-lite"/>
    </source>
</evidence>
<evidence type="ECO:0000313" key="9">
    <source>
        <dbReference type="RefSeq" id="XP_022248441.1"/>
    </source>
</evidence>
<evidence type="ECO:0000256" key="4">
    <source>
        <dbReference type="ARBA" id="ARBA00023242"/>
    </source>
</evidence>
<feature type="compositionally biased region" description="Low complexity" evidence="6">
    <location>
        <begin position="269"/>
        <end position="279"/>
    </location>
</feature>
<evidence type="ECO:0000256" key="1">
    <source>
        <dbReference type="ARBA" id="ARBA00004123"/>
    </source>
</evidence>
<dbReference type="GeneID" id="111087139"/>
<keyword evidence="3" id="KW-0963">Cytoplasm</keyword>
<feature type="domain" description="WW" evidence="7">
    <location>
        <begin position="145"/>
        <end position="178"/>
    </location>
</feature>
<dbReference type="PROSITE" id="PS50020">
    <property type="entry name" value="WW_DOMAIN_2"/>
    <property type="match status" value="2"/>
</dbReference>
<protein>
    <submittedName>
        <fullName evidence="9 10">Transcriptional coactivator YAP1-like isoform X1</fullName>
    </submittedName>
</protein>
<feature type="region of interest" description="Disordered" evidence="6">
    <location>
        <begin position="37"/>
        <end position="150"/>
    </location>
</feature>
<dbReference type="CDD" id="cd00201">
    <property type="entry name" value="WW"/>
    <property type="match status" value="2"/>
</dbReference>
<evidence type="ECO:0000313" key="8">
    <source>
        <dbReference type="Proteomes" id="UP000694941"/>
    </source>
</evidence>
<feature type="domain" description="WW" evidence="7">
    <location>
        <begin position="210"/>
        <end position="243"/>
    </location>
</feature>
<dbReference type="PANTHER" id="PTHR17616:SF8">
    <property type="entry name" value="TRANSCRIPTIONAL COACTIVATOR YORKIE"/>
    <property type="match status" value="1"/>
</dbReference>
<organism evidence="8 9">
    <name type="scientific">Limulus polyphemus</name>
    <name type="common">Atlantic horseshoe crab</name>
    <dbReference type="NCBI Taxonomy" id="6850"/>
    <lineage>
        <taxon>Eukaryota</taxon>
        <taxon>Metazoa</taxon>
        <taxon>Ecdysozoa</taxon>
        <taxon>Arthropoda</taxon>
        <taxon>Chelicerata</taxon>
        <taxon>Merostomata</taxon>
        <taxon>Xiphosura</taxon>
        <taxon>Limulidae</taxon>
        <taxon>Limulus</taxon>
    </lineage>
</organism>
<name>A0ABM1SXT5_LIMPO</name>
<dbReference type="InterPro" id="IPR051583">
    <property type="entry name" value="YAP1"/>
</dbReference>
<dbReference type="Gene3D" id="2.20.70.10">
    <property type="match status" value="2"/>
</dbReference>
<feature type="compositionally biased region" description="Polar residues" evidence="6">
    <location>
        <begin position="115"/>
        <end position="141"/>
    </location>
</feature>
<feature type="compositionally biased region" description="Polar residues" evidence="6">
    <location>
        <begin position="87"/>
        <end position="101"/>
    </location>
</feature>
<evidence type="ECO:0000256" key="3">
    <source>
        <dbReference type="ARBA" id="ARBA00022490"/>
    </source>
</evidence>